<dbReference type="EMBL" id="JARSBN010000002">
    <property type="protein sequence ID" value="MDG4715107.1"/>
    <property type="molecule type" value="Genomic_DNA"/>
</dbReference>
<name>A0ABT6FZ80_9FLAO</name>
<keyword evidence="3" id="KW-1185">Reference proteome</keyword>
<organism evidence="2 3">
    <name type="scientific">Winogradskyella marincola</name>
    <dbReference type="NCBI Taxonomy" id="3037795"/>
    <lineage>
        <taxon>Bacteria</taxon>
        <taxon>Pseudomonadati</taxon>
        <taxon>Bacteroidota</taxon>
        <taxon>Flavobacteriia</taxon>
        <taxon>Flavobacteriales</taxon>
        <taxon>Flavobacteriaceae</taxon>
        <taxon>Winogradskyella</taxon>
    </lineage>
</organism>
<evidence type="ECO:0008006" key="4">
    <source>
        <dbReference type="Google" id="ProtNLM"/>
    </source>
</evidence>
<feature type="chain" id="PRO_5046233459" description="Por secretion system C-terminal sorting domain-containing protein" evidence="1">
    <location>
        <begin position="23"/>
        <end position="185"/>
    </location>
</feature>
<comment type="caution">
    <text evidence="2">The sequence shown here is derived from an EMBL/GenBank/DDBJ whole genome shotgun (WGS) entry which is preliminary data.</text>
</comment>
<dbReference type="RefSeq" id="WP_278004572.1">
    <property type="nucleotide sequence ID" value="NZ_JARSBN010000002.1"/>
</dbReference>
<keyword evidence="1" id="KW-0732">Signal</keyword>
<evidence type="ECO:0000313" key="3">
    <source>
        <dbReference type="Proteomes" id="UP001529085"/>
    </source>
</evidence>
<evidence type="ECO:0000256" key="1">
    <source>
        <dbReference type="SAM" id="SignalP"/>
    </source>
</evidence>
<feature type="signal peptide" evidence="1">
    <location>
        <begin position="1"/>
        <end position="22"/>
    </location>
</feature>
<sequence>MKTLIKSIMVVAVMLGTYTSYASETLKDLSTFKFVSEGHNLSVTDDSGKVIFSGRIKHNGNLVRLFDFSQLNNGTYTVEISKDFEIEVVELQVENKEVKILDNTQTKIYKPVIRSEEGLLIVSKIGLDTNEMKVELYFEDELIHTENVEGKDVLNRVYKLDKSVTGDYTAVIRSNGRVYTKNFSI</sequence>
<proteinExistence type="predicted"/>
<evidence type="ECO:0000313" key="2">
    <source>
        <dbReference type="EMBL" id="MDG4715107.1"/>
    </source>
</evidence>
<dbReference type="Proteomes" id="UP001529085">
    <property type="component" value="Unassembled WGS sequence"/>
</dbReference>
<accession>A0ABT6FZ80</accession>
<reference evidence="2 3" key="1">
    <citation type="submission" date="2023-03" db="EMBL/GenBank/DDBJ databases">
        <title>Strain YYF002 represents a novel species in the genus Winogradskyella isolated from seawater.</title>
        <authorList>
            <person name="Fu Z.-Y."/>
        </authorList>
    </citation>
    <scope>NUCLEOTIDE SEQUENCE [LARGE SCALE GENOMIC DNA]</scope>
    <source>
        <strain evidence="2 3">YYF002</strain>
    </source>
</reference>
<gene>
    <name evidence="2" type="ORF">P7122_04440</name>
</gene>
<protein>
    <recommendedName>
        <fullName evidence="4">Por secretion system C-terminal sorting domain-containing protein</fullName>
    </recommendedName>
</protein>